<dbReference type="Proteomes" id="UP000029108">
    <property type="component" value="Unassembled WGS sequence"/>
</dbReference>
<dbReference type="AlphaFoldDB" id="A0A086Z5W5"/>
<dbReference type="Pfam" id="PF08843">
    <property type="entry name" value="AbiEii"/>
    <property type="match status" value="1"/>
</dbReference>
<dbReference type="GO" id="GO:0016740">
    <property type="term" value="F:transferase activity"/>
    <property type="evidence" value="ECO:0007669"/>
    <property type="project" value="UniProtKB-KW"/>
</dbReference>
<protein>
    <submittedName>
        <fullName evidence="2">Nucleotidyltransferase</fullName>
    </submittedName>
</protein>
<evidence type="ECO:0000313" key="3">
    <source>
        <dbReference type="Proteomes" id="UP000029108"/>
    </source>
</evidence>
<dbReference type="RefSeq" id="WP_051924094.1">
    <property type="nucleotide sequence ID" value="NZ_JDUU01000033.1"/>
</dbReference>
<dbReference type="InterPro" id="IPR014942">
    <property type="entry name" value="AbiEii"/>
</dbReference>
<evidence type="ECO:0000256" key="1">
    <source>
        <dbReference type="SAM" id="MobiDB-lite"/>
    </source>
</evidence>
<keyword evidence="3" id="KW-1185">Reference proteome</keyword>
<evidence type="ECO:0000313" key="2">
    <source>
        <dbReference type="EMBL" id="KFI41915.1"/>
    </source>
</evidence>
<dbReference type="OrthoDB" id="158131at2"/>
<dbReference type="eggNOG" id="COG2253">
    <property type="taxonomic scope" value="Bacteria"/>
</dbReference>
<keyword evidence="2" id="KW-0808">Transferase</keyword>
<name>A0A086Z5W5_9BIFI</name>
<feature type="region of interest" description="Disordered" evidence="1">
    <location>
        <begin position="306"/>
        <end position="328"/>
    </location>
</feature>
<dbReference type="Gene3D" id="3.10.450.620">
    <property type="entry name" value="JHP933, nucleotidyltransferase-like core domain"/>
    <property type="match status" value="1"/>
</dbReference>
<gene>
    <name evidence="2" type="ORF">BBIA_2536</name>
</gene>
<organism evidence="2 3">
    <name type="scientific">Bifidobacterium biavatii DSM 23969</name>
    <dbReference type="NCBI Taxonomy" id="1437608"/>
    <lineage>
        <taxon>Bacteria</taxon>
        <taxon>Bacillati</taxon>
        <taxon>Actinomycetota</taxon>
        <taxon>Actinomycetes</taxon>
        <taxon>Bifidobacteriales</taxon>
        <taxon>Bifidobacteriaceae</taxon>
        <taxon>Bifidobacterium</taxon>
    </lineage>
</organism>
<reference evidence="2 3" key="1">
    <citation type="submission" date="2014-03" db="EMBL/GenBank/DDBJ databases">
        <title>Genomics of Bifidobacteria.</title>
        <authorList>
            <person name="Ventura M."/>
            <person name="Milani C."/>
            <person name="Lugli G.A."/>
        </authorList>
    </citation>
    <scope>NUCLEOTIDE SEQUENCE [LARGE SCALE GENOMIC DNA]</scope>
    <source>
        <strain evidence="2 3">DSM 23969</strain>
    </source>
</reference>
<dbReference type="EMBL" id="JGYN01000054">
    <property type="protein sequence ID" value="KFI41915.1"/>
    <property type="molecule type" value="Genomic_DNA"/>
</dbReference>
<dbReference type="STRING" id="1437608.GCA_000771645_01759"/>
<accession>A0A086Z5W5</accession>
<proteinExistence type="predicted"/>
<sequence length="328" mass="37243">MNRDVSLHRYALDLAATQNWSGMVSTIEKELLHYEILDSLDSSGLLEGLVFQGGTSLRLCYGAERYSEDLDFSGGKGFDAGSLAELKECVEQAVGDRYHVDAAVKPPKKTSGLVSAWTVIVDTTPDRSDIPRQRIKIEVASIDAHDPGYRPLIVNYDRLPDTYADVMLNVESREEILADKIEAFVCSDHTRFRDLWDLAWLSKQPGIDMGKVCDLRELKAVDYAEIEKYAERFPMVGDKLSQAFDSKLFSSEMRRFLPAERVARTVERQAWLQGTKTQLMELFAAHAPARRRTVADFMNLVQEKKDSLLSDHDSMTPENEREKKNSRR</sequence>
<comment type="caution">
    <text evidence="2">The sequence shown here is derived from an EMBL/GenBank/DDBJ whole genome shotgun (WGS) entry which is preliminary data.</text>
</comment>